<evidence type="ECO:0000313" key="3">
    <source>
        <dbReference type="EMBL" id="SVE18046.1"/>
    </source>
</evidence>
<feature type="non-terminal residue" evidence="3">
    <location>
        <position position="200"/>
    </location>
</feature>
<name>A0A383BD00_9ZZZZ</name>
<dbReference type="PANTHER" id="PTHR11712">
    <property type="entry name" value="POLYKETIDE SYNTHASE-RELATED"/>
    <property type="match status" value="1"/>
</dbReference>
<proteinExistence type="predicted"/>
<feature type="domain" description="Beta-ketoacyl synthase-like N-terminal" evidence="2">
    <location>
        <begin position="7"/>
        <end position="200"/>
    </location>
</feature>
<organism evidence="3">
    <name type="scientific">marine metagenome</name>
    <dbReference type="NCBI Taxonomy" id="408172"/>
    <lineage>
        <taxon>unclassified sequences</taxon>
        <taxon>metagenomes</taxon>
        <taxon>ecological metagenomes</taxon>
    </lineage>
</organism>
<dbReference type="EMBL" id="UINC01199556">
    <property type="protein sequence ID" value="SVE18046.1"/>
    <property type="molecule type" value="Genomic_DNA"/>
</dbReference>
<dbReference type="PROSITE" id="PS00606">
    <property type="entry name" value="KS3_1"/>
    <property type="match status" value="1"/>
</dbReference>
<dbReference type="Gene3D" id="3.40.47.10">
    <property type="match status" value="1"/>
</dbReference>
<dbReference type="InterPro" id="IPR018201">
    <property type="entry name" value="Ketoacyl_synth_AS"/>
</dbReference>
<dbReference type="PANTHER" id="PTHR11712:SF336">
    <property type="entry name" value="3-OXOACYL-[ACYL-CARRIER-PROTEIN] SYNTHASE, MITOCHONDRIAL"/>
    <property type="match status" value="1"/>
</dbReference>
<dbReference type="SUPFAM" id="SSF53901">
    <property type="entry name" value="Thiolase-like"/>
    <property type="match status" value="1"/>
</dbReference>
<dbReference type="InterPro" id="IPR000794">
    <property type="entry name" value="Beta-ketoacyl_synthase"/>
</dbReference>
<dbReference type="GO" id="GO:0004315">
    <property type="term" value="F:3-oxoacyl-[acyl-carrier-protein] synthase activity"/>
    <property type="evidence" value="ECO:0007669"/>
    <property type="project" value="InterPro"/>
</dbReference>
<dbReference type="AlphaFoldDB" id="A0A383BD00"/>
<keyword evidence="1" id="KW-0808">Transferase</keyword>
<evidence type="ECO:0000259" key="2">
    <source>
        <dbReference type="Pfam" id="PF00109"/>
    </source>
</evidence>
<dbReference type="InterPro" id="IPR016039">
    <property type="entry name" value="Thiolase-like"/>
</dbReference>
<dbReference type="GO" id="GO:0006633">
    <property type="term" value="P:fatty acid biosynthetic process"/>
    <property type="evidence" value="ECO:0007669"/>
    <property type="project" value="InterPro"/>
</dbReference>
<reference evidence="3" key="1">
    <citation type="submission" date="2018-05" db="EMBL/GenBank/DDBJ databases">
        <authorList>
            <person name="Lanie J.A."/>
            <person name="Ng W.-L."/>
            <person name="Kazmierczak K.M."/>
            <person name="Andrzejewski T.M."/>
            <person name="Davidsen T.M."/>
            <person name="Wayne K.J."/>
            <person name="Tettelin H."/>
            <person name="Glass J.I."/>
            <person name="Rusch D."/>
            <person name="Podicherti R."/>
            <person name="Tsui H.-C.T."/>
            <person name="Winkler M.E."/>
        </authorList>
    </citation>
    <scope>NUCLEOTIDE SEQUENCE</scope>
</reference>
<accession>A0A383BD00</accession>
<sequence>MSSNRGSRVVISGIGVVSPFGIGREKFWESVSQGKSGAKVISTFETEGLPCRVAASVPPVTVEDLVPVPLSTGVDLADVGRSRADPRRYSRTSLIAVIAAQEAWNDAGLSAGESSAGVIVGSGAGGIDVAERQYQEYFTDSWKRVSPYAIPVSIVGMVSSEISIALRLHGISHVLSTGCTSSTDAIGYAAQMIRAGEADV</sequence>
<protein>
    <recommendedName>
        <fullName evidence="2">Beta-ketoacyl synthase-like N-terminal domain-containing protein</fullName>
    </recommendedName>
</protein>
<evidence type="ECO:0000256" key="1">
    <source>
        <dbReference type="ARBA" id="ARBA00022679"/>
    </source>
</evidence>
<gene>
    <name evidence="3" type="ORF">METZ01_LOCUS470900</name>
</gene>
<dbReference type="InterPro" id="IPR014030">
    <property type="entry name" value="Ketoacyl_synth_N"/>
</dbReference>
<dbReference type="Pfam" id="PF00109">
    <property type="entry name" value="ketoacyl-synt"/>
    <property type="match status" value="1"/>
</dbReference>